<dbReference type="Proteomes" id="UP000827092">
    <property type="component" value="Unassembled WGS sequence"/>
</dbReference>
<accession>A0AAV6VT15</accession>
<keyword evidence="1" id="KW-0472">Membrane</keyword>
<feature type="transmembrane region" description="Helical" evidence="1">
    <location>
        <begin position="46"/>
        <end position="67"/>
    </location>
</feature>
<protein>
    <submittedName>
        <fullName evidence="2">Uncharacterized protein</fullName>
    </submittedName>
</protein>
<comment type="caution">
    <text evidence="2">The sequence shown here is derived from an EMBL/GenBank/DDBJ whole genome shotgun (WGS) entry which is preliminary data.</text>
</comment>
<feature type="transmembrane region" description="Helical" evidence="1">
    <location>
        <begin position="18"/>
        <end position="40"/>
    </location>
</feature>
<sequence length="69" mass="7926">MFVFHNADFQKWDCCRTLICTLMALILVILGLATSFILTHSGTPTYIAYAAGSSYYFMAFLVLWLYLHH</sequence>
<gene>
    <name evidence="2" type="ORF">JTE90_015128</name>
</gene>
<name>A0AAV6VT15_9ARAC</name>
<keyword evidence="1" id="KW-0812">Transmembrane</keyword>
<dbReference type="AlphaFoldDB" id="A0AAV6VT15"/>
<keyword evidence="1" id="KW-1133">Transmembrane helix</keyword>
<evidence type="ECO:0000313" key="3">
    <source>
        <dbReference type="Proteomes" id="UP000827092"/>
    </source>
</evidence>
<evidence type="ECO:0000313" key="2">
    <source>
        <dbReference type="EMBL" id="KAG8198918.1"/>
    </source>
</evidence>
<keyword evidence="3" id="KW-1185">Reference proteome</keyword>
<organism evidence="2 3">
    <name type="scientific">Oedothorax gibbosus</name>
    <dbReference type="NCBI Taxonomy" id="931172"/>
    <lineage>
        <taxon>Eukaryota</taxon>
        <taxon>Metazoa</taxon>
        <taxon>Ecdysozoa</taxon>
        <taxon>Arthropoda</taxon>
        <taxon>Chelicerata</taxon>
        <taxon>Arachnida</taxon>
        <taxon>Araneae</taxon>
        <taxon>Araneomorphae</taxon>
        <taxon>Entelegynae</taxon>
        <taxon>Araneoidea</taxon>
        <taxon>Linyphiidae</taxon>
        <taxon>Erigoninae</taxon>
        <taxon>Oedothorax</taxon>
    </lineage>
</organism>
<evidence type="ECO:0000256" key="1">
    <source>
        <dbReference type="SAM" id="Phobius"/>
    </source>
</evidence>
<reference evidence="2 3" key="1">
    <citation type="journal article" date="2022" name="Nat. Ecol. Evol.">
        <title>A masculinizing supergene underlies an exaggerated male reproductive morph in a spider.</title>
        <authorList>
            <person name="Hendrickx F."/>
            <person name="De Corte Z."/>
            <person name="Sonet G."/>
            <person name="Van Belleghem S.M."/>
            <person name="Kostlbacher S."/>
            <person name="Vangestel C."/>
        </authorList>
    </citation>
    <scope>NUCLEOTIDE SEQUENCE [LARGE SCALE GENOMIC DNA]</scope>
    <source>
        <strain evidence="2">W744_W776</strain>
    </source>
</reference>
<dbReference type="EMBL" id="JAFNEN010000034">
    <property type="protein sequence ID" value="KAG8198918.1"/>
    <property type="molecule type" value="Genomic_DNA"/>
</dbReference>
<proteinExistence type="predicted"/>